<dbReference type="PANTHER" id="PTHR14149">
    <property type="entry name" value="RAS GTPASE-ACTIVATING PROTEIN WITH IQ MOTIF"/>
    <property type="match status" value="1"/>
</dbReference>
<organism evidence="3 4">
    <name type="scientific">Mycoemilia scoparia</name>
    <dbReference type="NCBI Taxonomy" id="417184"/>
    <lineage>
        <taxon>Eukaryota</taxon>
        <taxon>Fungi</taxon>
        <taxon>Fungi incertae sedis</taxon>
        <taxon>Zoopagomycota</taxon>
        <taxon>Kickxellomycotina</taxon>
        <taxon>Kickxellomycetes</taxon>
        <taxon>Kickxellales</taxon>
        <taxon>Kickxellaceae</taxon>
        <taxon>Mycoemilia</taxon>
    </lineage>
</organism>
<dbReference type="InterPro" id="IPR000593">
    <property type="entry name" value="RasGAP_C"/>
</dbReference>
<sequence>MPKANSAIKSTSDIPARMTERRGADKPASLTGRASMKHSSSTTSGMARDSVSDVPDNRSRSSQRHSVSAFFSMVAEQDEEAQDELGQAQRVLRELKAKISLQSKINYSLEKDVRWMDGRIASIIHDRMAAEDMKDLVSQLDGTSITSIDYFPDKKKMDYYSNLLFLLQSEPRHIATLTRLVTLSEMDTLLQTVMFTIYGNQYESREEHLLLTMFQLVLAAQFETTQEFGNLLRANTPVSRMMTTYTRRGPGQAYLKQVLASEIDHVITEDKQNLELNPLKVYEELIQELEDKGESTGNMPRGVTSEEAAGHPLVIKTIEPRMKAIERIANRFLDVIIGNISQVPYGIRWICKQIRSLTKRKYPQATDASVCSFIGGFFFLRFINPAIVTPQAYMLIKATAPAKNPRRTLTFVAKLLQNLANKPSYSKEAYMKSLAPFVMANQARINKFFNDLCEVSDFYDSLEMDQYMALTKREITLNITLNELYNTHALLIQHRDALTPEKDSKLGDILKKLGDAPSLVPRNENASLDLKLFPEWETHIVSDLSGLNADNALTHHDLLYMETKSVLVQLIRSMPTLSLSPESTNYQGRTHSLSGVDLHMIPEQAATSKDPVLVRKGIKAREMLRELESLGVVDLTDKHNQLTEEVMRELAHLGSLQQKTTREVESLKQVYQTILGHNEYLQSQLDTYKEYLNNARIQHQSAANKKGKKGLTPIAIRNQNNYGDSTPQNSPIGYIINSANSVANSQKGSNVSSPTVAKAKRGGNASQQSTKLGPYEFSHRELEREQVICESKVPVSRQDKVEFWLDYSPSHGSFNFDMRLKDRPNPILHMNIRWDDLLSRSKENVQVLDLEYVYLDINRLISFLEKKFMRR</sequence>
<dbReference type="PROSITE" id="PS00509">
    <property type="entry name" value="RAS_GTPASE_ACTIV_1"/>
    <property type="match status" value="1"/>
</dbReference>
<evidence type="ECO:0000259" key="2">
    <source>
        <dbReference type="PROSITE" id="PS50018"/>
    </source>
</evidence>
<proteinExistence type="predicted"/>
<dbReference type="InterPro" id="IPR023152">
    <property type="entry name" value="RasGAP_CS"/>
</dbReference>
<reference evidence="3" key="1">
    <citation type="submission" date="2022-07" db="EMBL/GenBank/DDBJ databases">
        <title>Phylogenomic reconstructions and comparative analyses of Kickxellomycotina fungi.</title>
        <authorList>
            <person name="Reynolds N.K."/>
            <person name="Stajich J.E."/>
            <person name="Barry K."/>
            <person name="Grigoriev I.V."/>
            <person name="Crous P."/>
            <person name="Smith M.E."/>
        </authorList>
    </citation>
    <scope>NUCLEOTIDE SEQUENCE</scope>
    <source>
        <strain evidence="3">NBRC 100468</strain>
    </source>
</reference>
<feature type="compositionally biased region" description="Polar residues" evidence="1">
    <location>
        <begin position="744"/>
        <end position="755"/>
    </location>
</feature>
<dbReference type="InterPro" id="IPR001936">
    <property type="entry name" value="RasGAP_dom"/>
</dbReference>
<dbReference type="Pfam" id="PF03836">
    <property type="entry name" value="RasGAP_C"/>
    <property type="match status" value="1"/>
</dbReference>
<comment type="caution">
    <text evidence="3">The sequence shown here is derived from an EMBL/GenBank/DDBJ whole genome shotgun (WGS) entry which is preliminary data.</text>
</comment>
<dbReference type="SUPFAM" id="SSF48350">
    <property type="entry name" value="GTPase activation domain, GAP"/>
    <property type="match status" value="1"/>
</dbReference>
<evidence type="ECO:0000313" key="3">
    <source>
        <dbReference type="EMBL" id="KAJ1910414.1"/>
    </source>
</evidence>
<evidence type="ECO:0000313" key="4">
    <source>
        <dbReference type="Proteomes" id="UP001150538"/>
    </source>
</evidence>
<feature type="region of interest" description="Disordered" evidence="1">
    <location>
        <begin position="744"/>
        <end position="773"/>
    </location>
</feature>
<dbReference type="GO" id="GO:0005096">
    <property type="term" value="F:GTPase activator activity"/>
    <property type="evidence" value="ECO:0007669"/>
    <property type="project" value="TreeGrafter"/>
</dbReference>
<keyword evidence="4" id="KW-1185">Reference proteome</keyword>
<dbReference type="Proteomes" id="UP001150538">
    <property type="component" value="Unassembled WGS sequence"/>
</dbReference>
<evidence type="ECO:0000256" key="1">
    <source>
        <dbReference type="SAM" id="MobiDB-lite"/>
    </source>
</evidence>
<feature type="domain" description="Ras-GAP" evidence="2">
    <location>
        <begin position="205"/>
        <end position="421"/>
    </location>
</feature>
<dbReference type="CDD" id="cd05132">
    <property type="entry name" value="RasGAP_GAPA"/>
    <property type="match status" value="1"/>
</dbReference>
<gene>
    <name evidence="3" type="primary">gap1</name>
    <name evidence="3" type="ORF">H4219_006215</name>
</gene>
<dbReference type="Gene3D" id="1.10.506.10">
    <property type="entry name" value="GTPase Activation - p120gap, domain 1"/>
    <property type="match status" value="1"/>
</dbReference>
<protein>
    <submittedName>
        <fullName evidence="3">RasGAP protein</fullName>
    </submittedName>
</protein>
<feature type="region of interest" description="Disordered" evidence="1">
    <location>
        <begin position="1"/>
        <end position="65"/>
    </location>
</feature>
<accession>A0A9W7ZPW9</accession>
<name>A0A9W7ZPW9_9FUNG</name>
<dbReference type="Pfam" id="PF00616">
    <property type="entry name" value="RasGAP"/>
    <property type="match status" value="1"/>
</dbReference>
<dbReference type="SUPFAM" id="SSF143885">
    <property type="entry name" value="RGC domain-like"/>
    <property type="match status" value="1"/>
</dbReference>
<dbReference type="EMBL" id="JANBPU010000580">
    <property type="protein sequence ID" value="KAJ1910414.1"/>
    <property type="molecule type" value="Genomic_DNA"/>
</dbReference>
<dbReference type="SMART" id="SM00323">
    <property type="entry name" value="RasGAP"/>
    <property type="match status" value="1"/>
</dbReference>
<dbReference type="PANTHER" id="PTHR14149:SF17">
    <property type="entry name" value="GTPASE-ACTIVATING PROTEIN"/>
    <property type="match status" value="1"/>
</dbReference>
<dbReference type="GO" id="GO:0046580">
    <property type="term" value="P:negative regulation of Ras protein signal transduction"/>
    <property type="evidence" value="ECO:0007669"/>
    <property type="project" value="TreeGrafter"/>
</dbReference>
<dbReference type="PROSITE" id="PS50018">
    <property type="entry name" value="RAS_GTPASE_ACTIV_2"/>
    <property type="match status" value="1"/>
</dbReference>
<dbReference type="InterPro" id="IPR008936">
    <property type="entry name" value="Rho_GTPase_activation_prot"/>
</dbReference>
<dbReference type="OrthoDB" id="775356at2759"/>
<dbReference type="AlphaFoldDB" id="A0A9W7ZPW9"/>
<dbReference type="GO" id="GO:0005938">
    <property type="term" value="C:cell cortex"/>
    <property type="evidence" value="ECO:0007669"/>
    <property type="project" value="TreeGrafter"/>
</dbReference>